<organism evidence="11 12">
    <name type="scientific">Artemisia annua</name>
    <name type="common">Sweet wormwood</name>
    <dbReference type="NCBI Taxonomy" id="35608"/>
    <lineage>
        <taxon>Eukaryota</taxon>
        <taxon>Viridiplantae</taxon>
        <taxon>Streptophyta</taxon>
        <taxon>Embryophyta</taxon>
        <taxon>Tracheophyta</taxon>
        <taxon>Spermatophyta</taxon>
        <taxon>Magnoliopsida</taxon>
        <taxon>eudicotyledons</taxon>
        <taxon>Gunneridae</taxon>
        <taxon>Pentapetalae</taxon>
        <taxon>asterids</taxon>
        <taxon>campanulids</taxon>
        <taxon>Asterales</taxon>
        <taxon>Asteraceae</taxon>
        <taxon>Asteroideae</taxon>
        <taxon>Anthemideae</taxon>
        <taxon>Artemisiinae</taxon>
        <taxon>Artemisia</taxon>
    </lineage>
</organism>
<keyword evidence="10" id="KW-0812">Transmembrane</keyword>
<dbReference type="Proteomes" id="UP000245207">
    <property type="component" value="Unassembled WGS sequence"/>
</dbReference>
<keyword evidence="12" id="KW-1185">Reference proteome</keyword>
<dbReference type="STRING" id="35608.A0A2U1QDD1"/>
<reference evidence="11 12" key="1">
    <citation type="journal article" date="2018" name="Mol. Plant">
        <title>The genome of Artemisia annua provides insight into the evolution of Asteraceae family and artemisinin biosynthesis.</title>
        <authorList>
            <person name="Shen Q."/>
            <person name="Zhang L."/>
            <person name="Liao Z."/>
            <person name="Wang S."/>
            <person name="Yan T."/>
            <person name="Shi P."/>
            <person name="Liu M."/>
            <person name="Fu X."/>
            <person name="Pan Q."/>
            <person name="Wang Y."/>
            <person name="Lv Z."/>
            <person name="Lu X."/>
            <person name="Zhang F."/>
            <person name="Jiang W."/>
            <person name="Ma Y."/>
            <person name="Chen M."/>
            <person name="Hao X."/>
            <person name="Li L."/>
            <person name="Tang Y."/>
            <person name="Lv G."/>
            <person name="Zhou Y."/>
            <person name="Sun X."/>
            <person name="Brodelius P.E."/>
            <person name="Rose J.K.C."/>
            <person name="Tang K."/>
        </authorList>
    </citation>
    <scope>NUCLEOTIDE SEQUENCE [LARGE SCALE GENOMIC DNA]</scope>
    <source>
        <strain evidence="12">cv. Huhao1</strain>
        <tissue evidence="11">Leaf</tissue>
    </source>
</reference>
<feature type="compositionally biased region" description="Polar residues" evidence="9">
    <location>
        <begin position="202"/>
        <end position="225"/>
    </location>
</feature>
<keyword evidence="8" id="KW-0464">Manganese</keyword>
<evidence type="ECO:0000256" key="8">
    <source>
        <dbReference type="ARBA" id="ARBA00023211"/>
    </source>
</evidence>
<dbReference type="EMBL" id="PKPP01000205">
    <property type="protein sequence ID" value="PWA96019.1"/>
    <property type="molecule type" value="Genomic_DNA"/>
</dbReference>
<dbReference type="OrthoDB" id="248923at2759"/>
<evidence type="ECO:0000256" key="6">
    <source>
        <dbReference type="ARBA" id="ARBA00022842"/>
    </source>
</evidence>
<evidence type="ECO:0000256" key="1">
    <source>
        <dbReference type="ARBA" id="ARBA00001936"/>
    </source>
</evidence>
<dbReference type="Gene3D" id="3.40.718.10">
    <property type="entry name" value="Isopropylmalate Dehydrogenase"/>
    <property type="match status" value="1"/>
</dbReference>
<feature type="region of interest" description="Disordered" evidence="9">
    <location>
        <begin position="202"/>
        <end position="230"/>
    </location>
</feature>
<comment type="similarity">
    <text evidence="3">Belongs to the isocitrate and isopropylmalate dehydrogenases family.</text>
</comment>
<dbReference type="AlphaFoldDB" id="A0A2U1QDD1"/>
<comment type="caution">
    <text evidence="11">The sequence shown here is derived from an EMBL/GenBank/DDBJ whole genome shotgun (WGS) entry which is preliminary data.</text>
</comment>
<gene>
    <name evidence="11" type="ORF">CTI12_AA043970</name>
</gene>
<feature type="transmembrane region" description="Helical" evidence="10">
    <location>
        <begin position="106"/>
        <end position="125"/>
    </location>
</feature>
<accession>A0A2U1QDD1</accession>
<evidence type="ECO:0000256" key="9">
    <source>
        <dbReference type="SAM" id="MobiDB-lite"/>
    </source>
</evidence>
<evidence type="ECO:0000313" key="12">
    <source>
        <dbReference type="Proteomes" id="UP000245207"/>
    </source>
</evidence>
<evidence type="ECO:0000313" key="11">
    <source>
        <dbReference type="EMBL" id="PWA96019.1"/>
    </source>
</evidence>
<dbReference type="PANTHER" id="PTHR11822:SF21">
    <property type="entry name" value="ISOCITRATE DEHYDROGENASE [NADP], MITOCHONDRIAL"/>
    <property type="match status" value="1"/>
</dbReference>
<dbReference type="GO" id="GO:0046872">
    <property type="term" value="F:metal ion binding"/>
    <property type="evidence" value="ECO:0007669"/>
    <property type="project" value="UniProtKB-KW"/>
</dbReference>
<evidence type="ECO:0000256" key="4">
    <source>
        <dbReference type="ARBA" id="ARBA00022532"/>
    </source>
</evidence>
<dbReference type="InterPro" id="IPR004790">
    <property type="entry name" value="Isocitrate_DH_NADP"/>
</dbReference>
<dbReference type="GO" id="GO:0005739">
    <property type="term" value="C:mitochondrion"/>
    <property type="evidence" value="ECO:0007669"/>
    <property type="project" value="TreeGrafter"/>
</dbReference>
<keyword evidence="10" id="KW-0472">Membrane</keyword>
<dbReference type="GO" id="GO:0004450">
    <property type="term" value="F:isocitrate dehydrogenase (NADP+) activity"/>
    <property type="evidence" value="ECO:0007669"/>
    <property type="project" value="InterPro"/>
</dbReference>
<proteinExistence type="inferred from homology"/>
<feature type="transmembrane region" description="Helical" evidence="10">
    <location>
        <begin position="151"/>
        <end position="173"/>
    </location>
</feature>
<evidence type="ECO:0000256" key="3">
    <source>
        <dbReference type="ARBA" id="ARBA00007769"/>
    </source>
</evidence>
<dbReference type="SUPFAM" id="SSF53659">
    <property type="entry name" value="Isocitrate/Isopropylmalate dehydrogenase-like"/>
    <property type="match status" value="1"/>
</dbReference>
<name>A0A2U1QDD1_ARTAN</name>
<dbReference type="GO" id="GO:0006102">
    <property type="term" value="P:isocitrate metabolic process"/>
    <property type="evidence" value="ECO:0007669"/>
    <property type="project" value="InterPro"/>
</dbReference>
<keyword evidence="10" id="KW-1133">Transmembrane helix</keyword>
<dbReference type="GO" id="GO:0006099">
    <property type="term" value="P:tricarboxylic acid cycle"/>
    <property type="evidence" value="ECO:0007669"/>
    <property type="project" value="UniProtKB-KW"/>
</dbReference>
<keyword evidence="4" id="KW-0816">Tricarboxylic acid cycle</keyword>
<keyword evidence="7" id="KW-0560">Oxidoreductase</keyword>
<dbReference type="GO" id="GO:0006739">
    <property type="term" value="P:NADP+ metabolic process"/>
    <property type="evidence" value="ECO:0007669"/>
    <property type="project" value="TreeGrafter"/>
</dbReference>
<comment type="cofactor">
    <cofactor evidence="1">
        <name>Mn(2+)</name>
        <dbReference type="ChEBI" id="CHEBI:29035"/>
    </cofactor>
</comment>
<evidence type="ECO:0000256" key="7">
    <source>
        <dbReference type="ARBA" id="ARBA00023002"/>
    </source>
</evidence>
<dbReference type="PANTHER" id="PTHR11822">
    <property type="entry name" value="NADP-SPECIFIC ISOCITRATE DEHYDROGENASE"/>
    <property type="match status" value="1"/>
</dbReference>
<sequence>MVAYALKSDRSYVCHDGKTIEAEAAHGTMTSHFRVHQKDRETSTNNITSIFAWTQGFATDTFSKSLRYIFTRLLMIVVNDLACVSMQSAKHHLFHDKTLPSFFKRLSYLMVHFFLCLLTIDSGFIPPKTTAIVGKKYALNVLDDFNSKNCYLSLMCCVCLLILRLSNLCIHLLHHRRWKMKQQVQRLWTSLLWQDLESQTDENTTPQNVTKNTVTNVDQSATDTGSQEKRKVDAIERPVFVMN</sequence>
<keyword evidence="6" id="KW-0460">Magnesium</keyword>
<protein>
    <submittedName>
        <fullName evidence="11">Isocitrate dehydrogenase</fullName>
    </submittedName>
</protein>
<comment type="cofactor">
    <cofactor evidence="2">
        <name>Mg(2+)</name>
        <dbReference type="ChEBI" id="CHEBI:18420"/>
    </cofactor>
</comment>
<evidence type="ECO:0000256" key="5">
    <source>
        <dbReference type="ARBA" id="ARBA00022723"/>
    </source>
</evidence>
<evidence type="ECO:0000256" key="10">
    <source>
        <dbReference type="SAM" id="Phobius"/>
    </source>
</evidence>
<evidence type="ECO:0000256" key="2">
    <source>
        <dbReference type="ARBA" id="ARBA00001946"/>
    </source>
</evidence>
<keyword evidence="5" id="KW-0479">Metal-binding</keyword>